<sequence length="70" mass="7943">MLADYHVHTQYSDDSVYPMEEVVLDAIDLGLDALCFTDHVDYGVKRDWDDPRGVPVPSRRPPAEPSGRQK</sequence>
<evidence type="ECO:0000256" key="1">
    <source>
        <dbReference type="SAM" id="MobiDB-lite"/>
    </source>
</evidence>
<dbReference type="Gene3D" id="3.20.20.140">
    <property type="entry name" value="Metal-dependent hydrolases"/>
    <property type="match status" value="1"/>
</dbReference>
<dbReference type="Pfam" id="PF02811">
    <property type="entry name" value="PHP"/>
    <property type="match status" value="1"/>
</dbReference>
<dbReference type="CDD" id="cd07432">
    <property type="entry name" value="PHP_HisPPase"/>
    <property type="match status" value="1"/>
</dbReference>
<feature type="domain" description="PHP" evidence="2">
    <location>
        <begin position="4"/>
        <end position="41"/>
    </location>
</feature>
<dbReference type="GO" id="GO:0003824">
    <property type="term" value="F:catalytic activity"/>
    <property type="evidence" value="ECO:0007669"/>
    <property type="project" value="InterPro"/>
</dbReference>
<comment type="caution">
    <text evidence="3">The sequence shown here is derived from an EMBL/GenBank/DDBJ whole genome shotgun (WGS) entry which is preliminary data.</text>
</comment>
<reference evidence="3" key="1">
    <citation type="journal article" date="2021" name="PeerJ">
        <title>Extensive microbial diversity within the chicken gut microbiome revealed by metagenomics and culture.</title>
        <authorList>
            <person name="Gilroy R."/>
            <person name="Ravi A."/>
            <person name="Getino M."/>
            <person name="Pursley I."/>
            <person name="Horton D.L."/>
            <person name="Alikhan N.F."/>
            <person name="Baker D."/>
            <person name="Gharbi K."/>
            <person name="Hall N."/>
            <person name="Watson M."/>
            <person name="Adriaenssens E.M."/>
            <person name="Foster-Nyarko E."/>
            <person name="Jarju S."/>
            <person name="Secka A."/>
            <person name="Antonio M."/>
            <person name="Oren A."/>
            <person name="Chaudhuri R.R."/>
            <person name="La Ragione R."/>
            <person name="Hildebrand F."/>
            <person name="Pallen M.J."/>
        </authorList>
    </citation>
    <scope>NUCLEOTIDE SEQUENCE</scope>
    <source>
        <strain evidence="3">CHK188-11489</strain>
    </source>
</reference>
<evidence type="ECO:0000313" key="3">
    <source>
        <dbReference type="EMBL" id="HIZ61464.1"/>
    </source>
</evidence>
<evidence type="ECO:0000313" key="4">
    <source>
        <dbReference type="Proteomes" id="UP000824105"/>
    </source>
</evidence>
<protein>
    <submittedName>
        <fullName evidence="3">PHP domain-containing protein</fullName>
    </submittedName>
</protein>
<evidence type="ECO:0000259" key="2">
    <source>
        <dbReference type="Pfam" id="PF02811"/>
    </source>
</evidence>
<gene>
    <name evidence="3" type="ORF">H9724_01665</name>
</gene>
<proteinExistence type="predicted"/>
<accession>A0A9D2JPS3</accession>
<dbReference type="InterPro" id="IPR004013">
    <property type="entry name" value="PHP_dom"/>
</dbReference>
<organism evidence="3 4">
    <name type="scientific">Candidatus Gemmiger avistercoris</name>
    <dbReference type="NCBI Taxonomy" id="2838606"/>
    <lineage>
        <taxon>Bacteria</taxon>
        <taxon>Bacillati</taxon>
        <taxon>Bacillota</taxon>
        <taxon>Clostridia</taxon>
        <taxon>Eubacteriales</taxon>
        <taxon>Gemmiger</taxon>
    </lineage>
</organism>
<dbReference type="Proteomes" id="UP000824105">
    <property type="component" value="Unassembled WGS sequence"/>
</dbReference>
<dbReference type="EMBL" id="DXBF01000012">
    <property type="protein sequence ID" value="HIZ61464.1"/>
    <property type="molecule type" value="Genomic_DNA"/>
</dbReference>
<name>A0A9D2JPS3_9FIRM</name>
<dbReference type="InterPro" id="IPR016195">
    <property type="entry name" value="Pol/histidinol_Pase-like"/>
</dbReference>
<feature type="region of interest" description="Disordered" evidence="1">
    <location>
        <begin position="45"/>
        <end position="70"/>
    </location>
</feature>
<dbReference type="AlphaFoldDB" id="A0A9D2JPS3"/>
<reference evidence="3" key="2">
    <citation type="submission" date="2021-04" db="EMBL/GenBank/DDBJ databases">
        <authorList>
            <person name="Gilroy R."/>
        </authorList>
    </citation>
    <scope>NUCLEOTIDE SEQUENCE</scope>
    <source>
        <strain evidence="3">CHK188-11489</strain>
    </source>
</reference>
<dbReference type="SUPFAM" id="SSF89550">
    <property type="entry name" value="PHP domain-like"/>
    <property type="match status" value="1"/>
</dbReference>